<keyword evidence="2" id="KW-0560">Oxidoreductase</keyword>
<dbReference type="InterPro" id="IPR020904">
    <property type="entry name" value="Sc_DH/Rdtase_CS"/>
</dbReference>
<comment type="similarity">
    <text evidence="1">Belongs to the short-chain dehydrogenases/reductases (SDR) family.</text>
</comment>
<reference evidence="3 4" key="1">
    <citation type="journal article" date="2018" name="Microbiome">
        <title>Fine metagenomic profile of the Mediterranean stratified and mixed water columns revealed by assembly and recruitment.</title>
        <authorList>
            <person name="Haro-Moreno J.M."/>
            <person name="Lopez-Perez M."/>
            <person name="De La Torre J.R."/>
            <person name="Picazo A."/>
            <person name="Camacho A."/>
            <person name="Rodriguez-Valera F."/>
        </authorList>
    </citation>
    <scope>NUCLEOTIDE SEQUENCE [LARGE SCALE GENOMIC DNA]</scope>
    <source>
        <strain evidence="3">MED-G50</strain>
    </source>
</reference>
<accession>A0A368EMA6</accession>
<protein>
    <submittedName>
        <fullName evidence="3">SDR family NAD(P)-dependent oxidoreductase</fullName>
    </submittedName>
</protein>
<dbReference type="AlphaFoldDB" id="A0A368EMA6"/>
<sequence length="259" mass="27106">MTINLENTIALVTGAAGGIGRAVCTTMTEAGAKVIATDIADKPGGLVAEAYYKHDVTSQDDWQKIADQIETDYGQLDALVNVAGLSIVVSIEETSLAEWRRVNSINVESILLSFHTMLPLLKKSGETRKGGASVVNFSSIAGQRGAAFNAAYCASKGAVKIFTKCAAIEFAALGYNIRVNSIHPGGVETPMLKSIIETYIDKGVVPSYEVAEAGIITDHPIGRLGVPEDMGGGVVYLCSESAAFVTGAELNIDGGFTSV</sequence>
<organism evidence="3 4">
    <name type="scientific">PS1 clade bacterium</name>
    <dbReference type="NCBI Taxonomy" id="2175152"/>
    <lineage>
        <taxon>Bacteria</taxon>
        <taxon>Pseudomonadati</taxon>
        <taxon>Pseudomonadota</taxon>
        <taxon>Alphaproteobacteria</taxon>
        <taxon>PS1 clade</taxon>
    </lineage>
</organism>
<evidence type="ECO:0000256" key="2">
    <source>
        <dbReference type="ARBA" id="ARBA00023002"/>
    </source>
</evidence>
<dbReference type="EMBL" id="QOQK01000005">
    <property type="protein sequence ID" value="RCL85058.1"/>
    <property type="molecule type" value="Genomic_DNA"/>
</dbReference>
<dbReference type="InterPro" id="IPR002347">
    <property type="entry name" value="SDR_fam"/>
</dbReference>
<evidence type="ECO:0000313" key="4">
    <source>
        <dbReference type="Proteomes" id="UP000252289"/>
    </source>
</evidence>
<dbReference type="Proteomes" id="UP000252289">
    <property type="component" value="Unassembled WGS sequence"/>
</dbReference>
<proteinExistence type="inferred from homology"/>
<dbReference type="InterPro" id="IPR036291">
    <property type="entry name" value="NAD(P)-bd_dom_sf"/>
</dbReference>
<dbReference type="Pfam" id="PF13561">
    <property type="entry name" value="adh_short_C2"/>
    <property type="match status" value="1"/>
</dbReference>
<dbReference type="PRINTS" id="PR00081">
    <property type="entry name" value="GDHRDH"/>
</dbReference>
<dbReference type="SUPFAM" id="SSF51735">
    <property type="entry name" value="NAD(P)-binding Rossmann-fold domains"/>
    <property type="match status" value="1"/>
</dbReference>
<dbReference type="PANTHER" id="PTHR24321">
    <property type="entry name" value="DEHYDROGENASES, SHORT CHAIN"/>
    <property type="match status" value="1"/>
</dbReference>
<dbReference type="FunFam" id="3.40.50.720:FF:000084">
    <property type="entry name" value="Short-chain dehydrogenase reductase"/>
    <property type="match status" value="1"/>
</dbReference>
<gene>
    <name evidence="3" type="ORF">DBW64_02060</name>
</gene>
<dbReference type="PRINTS" id="PR00080">
    <property type="entry name" value="SDRFAMILY"/>
</dbReference>
<dbReference type="PROSITE" id="PS00061">
    <property type="entry name" value="ADH_SHORT"/>
    <property type="match status" value="1"/>
</dbReference>
<dbReference type="GO" id="GO:0016491">
    <property type="term" value="F:oxidoreductase activity"/>
    <property type="evidence" value="ECO:0007669"/>
    <property type="project" value="UniProtKB-KW"/>
</dbReference>
<name>A0A368EMA6_9PROT</name>
<evidence type="ECO:0000256" key="1">
    <source>
        <dbReference type="ARBA" id="ARBA00006484"/>
    </source>
</evidence>
<evidence type="ECO:0000313" key="3">
    <source>
        <dbReference type="EMBL" id="RCL85058.1"/>
    </source>
</evidence>
<dbReference type="PANTHER" id="PTHR24321:SF8">
    <property type="entry name" value="ESTRADIOL 17-BETA-DEHYDROGENASE 8-RELATED"/>
    <property type="match status" value="1"/>
</dbReference>
<dbReference type="Gene3D" id="3.40.50.720">
    <property type="entry name" value="NAD(P)-binding Rossmann-like Domain"/>
    <property type="match status" value="1"/>
</dbReference>
<comment type="caution">
    <text evidence="3">The sequence shown here is derived from an EMBL/GenBank/DDBJ whole genome shotgun (WGS) entry which is preliminary data.</text>
</comment>